<reference evidence="1 2" key="1">
    <citation type="submission" date="2020-08" db="EMBL/GenBank/DDBJ databases">
        <authorList>
            <person name="Canfield G.S."/>
            <person name="Duerkop B.A."/>
        </authorList>
    </citation>
    <scope>NUCLEOTIDE SEQUENCE [LARGE SCALE GENOMIC DNA]</scope>
</reference>
<sequence length="85" mass="10157">MYFESKELSLKQKTRRVIEMSNEINSTLDVYRSIMVKYELNKKLEKEDLALLEETIERFDRSQLKLEDVLFGVLEQHRFLGGNND</sequence>
<dbReference type="EMBL" id="MT939241">
    <property type="protein sequence ID" value="QOC57560.1"/>
    <property type="molecule type" value="Genomic_DNA"/>
</dbReference>
<gene>
    <name evidence="1" type="ORF">phi9183_ORF067</name>
</gene>
<organism evidence="1 2">
    <name type="scientific">Enterococcus phage 9183</name>
    <dbReference type="NCBI Taxonomy" id="2763102"/>
    <lineage>
        <taxon>Viruses</taxon>
        <taxon>Duplodnaviria</taxon>
        <taxon>Heunggongvirae</taxon>
        <taxon>Uroviricota</taxon>
        <taxon>Caudoviricetes</taxon>
        <taxon>Andrewesvirinae</taxon>
        <taxon>Denvervirus</taxon>
        <taxon>Denvervirus dv9183</taxon>
    </lineage>
</organism>
<proteinExistence type="predicted"/>
<name>A0A7L7SMW3_9CAUD</name>
<keyword evidence="2" id="KW-1185">Reference proteome</keyword>
<accession>A0A7L7SMW3</accession>
<protein>
    <submittedName>
        <fullName evidence="1">Uncharacterized protein</fullName>
    </submittedName>
</protein>
<evidence type="ECO:0000313" key="2">
    <source>
        <dbReference type="Proteomes" id="UP000516647"/>
    </source>
</evidence>
<evidence type="ECO:0000313" key="1">
    <source>
        <dbReference type="EMBL" id="QOC57560.1"/>
    </source>
</evidence>
<dbReference type="Proteomes" id="UP000516647">
    <property type="component" value="Segment"/>
</dbReference>